<dbReference type="InterPro" id="IPR048020">
    <property type="entry name" value="Transpos_IS3"/>
</dbReference>
<evidence type="ECO:0000313" key="2">
    <source>
        <dbReference type="EMBL" id="RBO86740.1"/>
    </source>
</evidence>
<feature type="domain" description="Integrase catalytic" evidence="1">
    <location>
        <begin position="109"/>
        <end position="273"/>
    </location>
</feature>
<dbReference type="GO" id="GO:0003676">
    <property type="term" value="F:nucleic acid binding"/>
    <property type="evidence" value="ECO:0007669"/>
    <property type="project" value="InterPro"/>
</dbReference>
<dbReference type="GO" id="GO:0015074">
    <property type="term" value="P:DNA integration"/>
    <property type="evidence" value="ECO:0007669"/>
    <property type="project" value="InterPro"/>
</dbReference>
<dbReference type="PANTHER" id="PTHR47515:SF1">
    <property type="entry name" value="BLR2054 PROTEIN"/>
    <property type="match status" value="1"/>
</dbReference>
<sequence>MVTPDARRDAVVRVCQVYAVSQRRACAVLCVDRSSVRYRRKRPDDAHIREAMKQVASERRRFGYRRIHVMLERQGIIMNLKKLRRLYQEEKLTVRKRGGRKRALGTRRPIALPSRANERWSLDFISDAFTDGRRFRVLAVVDDFTRECLALVPDTSLSGLRLARELDYLISQLGKPRTIVSDNGTEMTSHAILKWCQETGIEWHYIAPGKPMQNGFVESFNGSFRDECLNETLFSSLAQARTEIKAWKDDYNKNRPHSSLGNATPNEFAIKMALEKRAA</sequence>
<comment type="caution">
    <text evidence="2">The sequence shown here is derived from an EMBL/GenBank/DDBJ whole genome shotgun (WGS) entry which is preliminary data.</text>
</comment>
<dbReference type="AlphaFoldDB" id="A0A366D9L9"/>
<keyword evidence="3" id="KW-1185">Reference proteome</keyword>
<protein>
    <submittedName>
        <fullName evidence="2">Putative transposase</fullName>
    </submittedName>
</protein>
<dbReference type="NCBIfam" id="NF033516">
    <property type="entry name" value="transpos_IS3"/>
    <property type="match status" value="1"/>
</dbReference>
<evidence type="ECO:0000259" key="1">
    <source>
        <dbReference type="PROSITE" id="PS50994"/>
    </source>
</evidence>
<dbReference type="Proteomes" id="UP000252893">
    <property type="component" value="Unassembled WGS sequence"/>
</dbReference>
<dbReference type="InterPro" id="IPR036397">
    <property type="entry name" value="RNaseH_sf"/>
</dbReference>
<evidence type="ECO:0000313" key="3">
    <source>
        <dbReference type="Proteomes" id="UP000252893"/>
    </source>
</evidence>
<dbReference type="InterPro" id="IPR012337">
    <property type="entry name" value="RNaseH-like_sf"/>
</dbReference>
<dbReference type="EMBL" id="QNRH01000039">
    <property type="protein sequence ID" value="RBO86740.1"/>
    <property type="molecule type" value="Genomic_DNA"/>
</dbReference>
<reference evidence="2 3" key="1">
    <citation type="submission" date="2018-06" db="EMBL/GenBank/DDBJ databases">
        <title>Genomic Encyclopedia of Type Strains, Phase IV (KMG-IV): sequencing the most valuable type-strain genomes for metagenomic binning, comparative biology and taxonomic classification.</title>
        <authorList>
            <person name="Goeker M."/>
        </authorList>
    </citation>
    <scope>NUCLEOTIDE SEQUENCE [LARGE SCALE GENOMIC DNA]</scope>
    <source>
        <strain evidence="2 3">DSM 25619</strain>
    </source>
</reference>
<name>A0A366D9L9_9HYPH</name>
<dbReference type="Pfam" id="PF13683">
    <property type="entry name" value="rve_3"/>
    <property type="match status" value="1"/>
</dbReference>
<organism evidence="2 3">
    <name type="scientific">Pseudochrobactrum asaccharolyticum</name>
    <dbReference type="NCBI Taxonomy" id="354351"/>
    <lineage>
        <taxon>Bacteria</taxon>
        <taxon>Pseudomonadati</taxon>
        <taxon>Pseudomonadota</taxon>
        <taxon>Alphaproteobacteria</taxon>
        <taxon>Hyphomicrobiales</taxon>
        <taxon>Brucellaceae</taxon>
        <taxon>Pseudochrobactrum</taxon>
    </lineage>
</organism>
<proteinExistence type="predicted"/>
<dbReference type="Gene3D" id="3.30.420.10">
    <property type="entry name" value="Ribonuclease H-like superfamily/Ribonuclease H"/>
    <property type="match status" value="1"/>
</dbReference>
<dbReference type="InterPro" id="IPR025948">
    <property type="entry name" value="HTH-like_dom"/>
</dbReference>
<dbReference type="PANTHER" id="PTHR47515">
    <property type="entry name" value="LOW CALCIUM RESPONSE LOCUS PROTEIN T"/>
    <property type="match status" value="1"/>
</dbReference>
<dbReference type="SUPFAM" id="SSF53098">
    <property type="entry name" value="Ribonuclease H-like"/>
    <property type="match status" value="1"/>
</dbReference>
<dbReference type="Pfam" id="PF13276">
    <property type="entry name" value="HTH_21"/>
    <property type="match status" value="1"/>
</dbReference>
<dbReference type="PROSITE" id="PS50994">
    <property type="entry name" value="INTEGRASE"/>
    <property type="match status" value="1"/>
</dbReference>
<gene>
    <name evidence="2" type="ORF">DFR47_1391</name>
</gene>
<dbReference type="InterPro" id="IPR001584">
    <property type="entry name" value="Integrase_cat-core"/>
</dbReference>
<accession>A0A366D9L9</accession>